<dbReference type="GeneID" id="83684976"/>
<evidence type="ECO:0000313" key="2">
    <source>
        <dbReference type="Proteomes" id="UP001159370"/>
    </source>
</evidence>
<sequence>MVFYPNGAWYCPAKPEVIEQIIPEQLIGMTVVEECAFLTHLSLPIVPLLACDI</sequence>
<dbReference type="AlphaFoldDB" id="A0AA43GY87"/>
<dbReference type="EMBL" id="JANQDL010000065">
    <property type="protein sequence ID" value="MDH6063996.1"/>
    <property type="molecule type" value="Genomic_DNA"/>
</dbReference>
<accession>A0AA43GY87</accession>
<evidence type="ECO:0000313" key="1">
    <source>
        <dbReference type="EMBL" id="MDH6063996.1"/>
    </source>
</evidence>
<dbReference type="Proteomes" id="UP001159370">
    <property type="component" value="Unassembled WGS sequence"/>
</dbReference>
<proteinExistence type="predicted"/>
<protein>
    <submittedName>
        <fullName evidence="1">Uncharacterized protein</fullName>
    </submittedName>
</protein>
<name>A0AA43GY87_9CYAN</name>
<dbReference type="RefSeq" id="WP_280652788.1">
    <property type="nucleotide sequence ID" value="NZ_JANQDL010000065.1"/>
</dbReference>
<reference evidence="1 2" key="1">
    <citation type="journal article" date="2023" name="J. Phycol.">
        <title>Chrysosporum ovalisporum is synonymous with the true-branching cyanobacterium Umezakia natans (Nostocales/Aphanizomenonaceae).</title>
        <authorList>
            <person name="McGregor G.B."/>
            <person name="Sendall B.C."/>
            <person name="Niiyama Y."/>
            <person name="Tuji A."/>
            <person name="Willis A."/>
        </authorList>
    </citation>
    <scope>NUCLEOTIDE SEQUENCE [LARGE SCALE GENOMIC DNA]</scope>
    <source>
        <strain evidence="1 2">FSS-62</strain>
    </source>
</reference>
<organism evidence="1 2">
    <name type="scientific">Umezakia ovalisporum FSS-62</name>
    <dbReference type="NCBI Taxonomy" id="2971776"/>
    <lineage>
        <taxon>Bacteria</taxon>
        <taxon>Bacillati</taxon>
        <taxon>Cyanobacteriota</taxon>
        <taxon>Cyanophyceae</taxon>
        <taxon>Nostocales</taxon>
        <taxon>Nodulariaceae</taxon>
        <taxon>Umezakia</taxon>
    </lineage>
</organism>
<comment type="caution">
    <text evidence="1">The sequence shown here is derived from an EMBL/GenBank/DDBJ whole genome shotgun (WGS) entry which is preliminary data.</text>
</comment>
<gene>
    <name evidence="1" type="ORF">NWP23_09495</name>
</gene>